<keyword evidence="3" id="KW-1185">Reference proteome</keyword>
<protein>
    <submittedName>
        <fullName evidence="2">Uncharacterized protein</fullName>
    </submittedName>
</protein>
<evidence type="ECO:0000313" key="3">
    <source>
        <dbReference type="Proteomes" id="UP000245207"/>
    </source>
</evidence>
<evidence type="ECO:0000256" key="1">
    <source>
        <dbReference type="SAM" id="MobiDB-lite"/>
    </source>
</evidence>
<proteinExistence type="predicted"/>
<accession>A0A2U1M808</accession>
<gene>
    <name evidence="2" type="ORF">CTI12_AA406170</name>
</gene>
<feature type="region of interest" description="Disordered" evidence="1">
    <location>
        <begin position="1"/>
        <end position="36"/>
    </location>
</feature>
<evidence type="ECO:0000313" key="2">
    <source>
        <dbReference type="EMBL" id="PWA57390.1"/>
    </source>
</evidence>
<dbReference type="Proteomes" id="UP000245207">
    <property type="component" value="Unassembled WGS sequence"/>
</dbReference>
<feature type="region of interest" description="Disordered" evidence="1">
    <location>
        <begin position="63"/>
        <end position="82"/>
    </location>
</feature>
<reference evidence="2 3" key="1">
    <citation type="journal article" date="2018" name="Mol. Plant">
        <title>The genome of Artemisia annua provides insight into the evolution of Asteraceae family and artemisinin biosynthesis.</title>
        <authorList>
            <person name="Shen Q."/>
            <person name="Zhang L."/>
            <person name="Liao Z."/>
            <person name="Wang S."/>
            <person name="Yan T."/>
            <person name="Shi P."/>
            <person name="Liu M."/>
            <person name="Fu X."/>
            <person name="Pan Q."/>
            <person name="Wang Y."/>
            <person name="Lv Z."/>
            <person name="Lu X."/>
            <person name="Zhang F."/>
            <person name="Jiang W."/>
            <person name="Ma Y."/>
            <person name="Chen M."/>
            <person name="Hao X."/>
            <person name="Li L."/>
            <person name="Tang Y."/>
            <person name="Lv G."/>
            <person name="Zhou Y."/>
            <person name="Sun X."/>
            <person name="Brodelius P.E."/>
            <person name="Rose J.K.C."/>
            <person name="Tang K."/>
        </authorList>
    </citation>
    <scope>NUCLEOTIDE SEQUENCE [LARGE SCALE GENOMIC DNA]</scope>
    <source>
        <strain evidence="3">cv. Huhao1</strain>
        <tissue evidence="2">Leaf</tissue>
    </source>
</reference>
<organism evidence="2 3">
    <name type="scientific">Artemisia annua</name>
    <name type="common">Sweet wormwood</name>
    <dbReference type="NCBI Taxonomy" id="35608"/>
    <lineage>
        <taxon>Eukaryota</taxon>
        <taxon>Viridiplantae</taxon>
        <taxon>Streptophyta</taxon>
        <taxon>Embryophyta</taxon>
        <taxon>Tracheophyta</taxon>
        <taxon>Spermatophyta</taxon>
        <taxon>Magnoliopsida</taxon>
        <taxon>eudicotyledons</taxon>
        <taxon>Gunneridae</taxon>
        <taxon>Pentapetalae</taxon>
        <taxon>asterids</taxon>
        <taxon>campanulids</taxon>
        <taxon>Asterales</taxon>
        <taxon>Asteraceae</taxon>
        <taxon>Asteroideae</taxon>
        <taxon>Anthemideae</taxon>
        <taxon>Artemisiinae</taxon>
        <taxon>Artemisia</taxon>
    </lineage>
</organism>
<sequence>MSLDLNPTATDVRRIDPVCPANGRESSMQHGIPYDSTTVGGQAGGLVPNVFVVDIDVAQNLAGQQPSFEQSTDVSNVTARQT</sequence>
<dbReference type="AlphaFoldDB" id="A0A2U1M808"/>
<feature type="compositionally biased region" description="Polar residues" evidence="1">
    <location>
        <begin position="24"/>
        <end position="36"/>
    </location>
</feature>
<name>A0A2U1M808_ARTAN</name>
<comment type="caution">
    <text evidence="2">The sequence shown here is derived from an EMBL/GenBank/DDBJ whole genome shotgun (WGS) entry which is preliminary data.</text>
</comment>
<dbReference type="EMBL" id="PKPP01006177">
    <property type="protein sequence ID" value="PWA57390.1"/>
    <property type="molecule type" value="Genomic_DNA"/>
</dbReference>